<feature type="transmembrane region" description="Helical" evidence="7">
    <location>
        <begin position="142"/>
        <end position="167"/>
    </location>
</feature>
<dbReference type="InterPro" id="IPR006304">
    <property type="entry name" value="T3SS_SpaR/YscT"/>
</dbReference>
<keyword evidence="9" id="KW-1185">Reference proteome</keyword>
<dbReference type="Proteomes" id="UP000247540">
    <property type="component" value="Unassembled WGS sequence"/>
</dbReference>
<evidence type="ECO:0000256" key="7">
    <source>
        <dbReference type="RuleBase" id="RU362072"/>
    </source>
</evidence>
<dbReference type="NCBIfam" id="TIGR01401">
    <property type="entry name" value="fliR_like_III"/>
    <property type="match status" value="1"/>
</dbReference>
<protein>
    <submittedName>
        <fullName evidence="8">Type III secretion protein T</fullName>
    </submittedName>
</protein>
<evidence type="ECO:0000313" key="9">
    <source>
        <dbReference type="Proteomes" id="UP000247540"/>
    </source>
</evidence>
<feature type="transmembrane region" description="Helical" evidence="7">
    <location>
        <begin position="229"/>
        <end position="249"/>
    </location>
</feature>
<name>A0A318SGA9_9BURK</name>
<evidence type="ECO:0000256" key="4">
    <source>
        <dbReference type="ARBA" id="ARBA00022692"/>
    </source>
</evidence>
<keyword evidence="4 7" id="KW-0812">Transmembrane</keyword>
<dbReference type="GO" id="GO:0005886">
    <property type="term" value="C:plasma membrane"/>
    <property type="evidence" value="ECO:0007669"/>
    <property type="project" value="UniProtKB-SubCell"/>
</dbReference>
<sequence length="275" mass="29940">MTSGMDTYQLLMEQGTLLRNLFALLSLCSARLIAAMVVMPATSAAKLPGMVRAGLPLWIGLFIAWGQSPDVVARLSIVDVGLLVLKEALLGLLIGFAAGMIFWVAEAVGSMIDNLAGYNNVQQSNPNSSDQSTPVGSLLGEMAIWAFYVLGGMMAFLGMLFDSYTWWPLTRMSPDGVQMLERFAQMRLGEYMLSVAQLSAPALLTLLLIDLGFGLLTKTAEKLEPNSMAQPVKGAVTMVLLSLMIGVYFTQLRGHFMLVDLSRELNKFFILAAER</sequence>
<evidence type="ECO:0000256" key="3">
    <source>
        <dbReference type="ARBA" id="ARBA00022475"/>
    </source>
</evidence>
<keyword evidence="3 7" id="KW-1003">Cell membrane</keyword>
<gene>
    <name evidence="8" type="ORF">DFQ15_1118</name>
</gene>
<proteinExistence type="inferred from homology"/>
<comment type="caution">
    <text evidence="8">The sequence shown here is derived from an EMBL/GenBank/DDBJ whole genome shotgun (WGS) entry which is preliminary data.</text>
</comment>
<keyword evidence="5 7" id="KW-1133">Transmembrane helix</keyword>
<dbReference type="EMBL" id="QJTC01000011">
    <property type="protein sequence ID" value="PYE77864.1"/>
    <property type="molecule type" value="Genomic_DNA"/>
</dbReference>
<evidence type="ECO:0000256" key="1">
    <source>
        <dbReference type="ARBA" id="ARBA00004651"/>
    </source>
</evidence>
<organism evidence="8 9">
    <name type="scientific">Xylophilus ampelinus</name>
    <dbReference type="NCBI Taxonomy" id="54067"/>
    <lineage>
        <taxon>Bacteria</taxon>
        <taxon>Pseudomonadati</taxon>
        <taxon>Pseudomonadota</taxon>
        <taxon>Betaproteobacteria</taxon>
        <taxon>Burkholderiales</taxon>
        <taxon>Xylophilus</taxon>
    </lineage>
</organism>
<evidence type="ECO:0000313" key="8">
    <source>
        <dbReference type="EMBL" id="PYE77864.1"/>
    </source>
</evidence>
<dbReference type="AlphaFoldDB" id="A0A318SGA9"/>
<dbReference type="InterPro" id="IPR002010">
    <property type="entry name" value="T3SS_IM_R"/>
</dbReference>
<dbReference type="PRINTS" id="PR00953">
    <property type="entry name" value="TYPE3IMRPROT"/>
</dbReference>
<accession>A0A318SGA9</accession>
<dbReference type="PANTHER" id="PTHR30065:SF1">
    <property type="entry name" value="SURFACE PRESENTATION OF ANTIGENS PROTEIN SPAR"/>
    <property type="match status" value="1"/>
</dbReference>
<evidence type="ECO:0000256" key="6">
    <source>
        <dbReference type="ARBA" id="ARBA00023136"/>
    </source>
</evidence>
<reference evidence="8 9" key="1">
    <citation type="submission" date="2018-06" db="EMBL/GenBank/DDBJ databases">
        <title>Genomic Encyclopedia of Type Strains, Phase III (KMG-III): the genomes of soil and plant-associated and newly described type strains.</title>
        <authorList>
            <person name="Whitman W."/>
        </authorList>
    </citation>
    <scope>NUCLEOTIDE SEQUENCE [LARGE SCALE GENOMIC DNA]</scope>
    <source>
        <strain evidence="8 9">CECT 7646</strain>
    </source>
</reference>
<dbReference type="GO" id="GO:0006605">
    <property type="term" value="P:protein targeting"/>
    <property type="evidence" value="ECO:0007669"/>
    <property type="project" value="UniProtKB-UniRule"/>
</dbReference>
<dbReference type="Pfam" id="PF01311">
    <property type="entry name" value="Bac_export_1"/>
    <property type="match status" value="1"/>
</dbReference>
<keyword evidence="6 7" id="KW-0472">Membrane</keyword>
<dbReference type="PANTHER" id="PTHR30065">
    <property type="entry name" value="FLAGELLAR BIOSYNTHETIC PROTEIN FLIR"/>
    <property type="match status" value="1"/>
</dbReference>
<feature type="transmembrane region" description="Helical" evidence="7">
    <location>
        <begin position="188"/>
        <end position="209"/>
    </location>
</feature>
<evidence type="ECO:0000256" key="5">
    <source>
        <dbReference type="ARBA" id="ARBA00022989"/>
    </source>
</evidence>
<feature type="transmembrane region" description="Helical" evidence="7">
    <location>
        <begin position="21"/>
        <end position="41"/>
    </location>
</feature>
<comment type="similarity">
    <text evidence="2 7">Belongs to the FliR/MopE/SpaR family.</text>
</comment>
<evidence type="ECO:0000256" key="2">
    <source>
        <dbReference type="ARBA" id="ARBA00009772"/>
    </source>
</evidence>
<feature type="transmembrane region" description="Helical" evidence="7">
    <location>
        <begin position="77"/>
        <end position="105"/>
    </location>
</feature>
<feature type="transmembrane region" description="Helical" evidence="7">
    <location>
        <begin position="47"/>
        <end position="65"/>
    </location>
</feature>
<comment type="subcellular location">
    <subcellularLocation>
        <location evidence="1 7">Cell membrane</location>
        <topology evidence="1 7">Multi-pass membrane protein</topology>
    </subcellularLocation>
</comment>